<reference evidence="2" key="1">
    <citation type="submission" date="2022-09" db="EMBL/GenBank/DDBJ databases">
        <title>Actin cytoskeleton and complex cell architecture in an #Asgard archaeon.</title>
        <authorList>
            <person name="Ponce Toledo R.I."/>
            <person name="Schleper C."/>
            <person name="Rodrigues Oliveira T."/>
            <person name="Wollweber F."/>
            <person name="Xu J."/>
            <person name="Rittmann S."/>
            <person name="Klingl A."/>
            <person name="Pilhofer M."/>
        </authorList>
    </citation>
    <scope>NUCLEOTIDE SEQUENCE</scope>
    <source>
        <strain evidence="2">B-35</strain>
    </source>
</reference>
<feature type="transmembrane region" description="Helical" evidence="1">
    <location>
        <begin position="155"/>
        <end position="176"/>
    </location>
</feature>
<evidence type="ECO:0008006" key="4">
    <source>
        <dbReference type="Google" id="ProtNLM"/>
    </source>
</evidence>
<feature type="transmembrane region" description="Helical" evidence="1">
    <location>
        <begin position="182"/>
        <end position="202"/>
    </location>
</feature>
<feature type="transmembrane region" description="Helical" evidence="1">
    <location>
        <begin position="29"/>
        <end position="50"/>
    </location>
</feature>
<accession>A0ABY6HM59</accession>
<organism evidence="2 3">
    <name type="scientific">Candidatus Lokiarchaeum ossiferum</name>
    <dbReference type="NCBI Taxonomy" id="2951803"/>
    <lineage>
        <taxon>Archaea</taxon>
        <taxon>Promethearchaeati</taxon>
        <taxon>Promethearchaeota</taxon>
        <taxon>Promethearchaeia</taxon>
        <taxon>Promethearchaeales</taxon>
        <taxon>Promethearchaeaceae</taxon>
        <taxon>Candidatus Lokiarchaeum</taxon>
    </lineage>
</organism>
<dbReference type="EMBL" id="CP104013">
    <property type="protein sequence ID" value="UYP44595.1"/>
    <property type="molecule type" value="Genomic_DNA"/>
</dbReference>
<evidence type="ECO:0000313" key="2">
    <source>
        <dbReference type="EMBL" id="UYP44595.1"/>
    </source>
</evidence>
<keyword evidence="1" id="KW-1133">Transmembrane helix</keyword>
<name>A0ABY6HM59_9ARCH</name>
<sequence length="247" mass="29443">MDQNAHAAHAFWLYQLTHLIIFSSLPPTYWGTLIIIWGNFPDIDALFHLLQKKDPNDMNFQHHLEYWTHWPISYIPIFLMAIISWILNWQSEFFLFLVVGILSHLIADSACCGDGLMWRKIPWKSNQFSPFVNLFSSKTDGYHGGYWVPRWRQTIMFKISIFETILGIFFLSLHTIFIESSFWSIFGILIFLVTLSLSFWPINTKYKEEPPEGRYADYRKNPQYLAWMERCGYSFNKKYQARKKNKK</sequence>
<dbReference type="Proteomes" id="UP001208689">
    <property type="component" value="Chromosome"/>
</dbReference>
<evidence type="ECO:0000313" key="3">
    <source>
        <dbReference type="Proteomes" id="UP001208689"/>
    </source>
</evidence>
<evidence type="ECO:0000256" key="1">
    <source>
        <dbReference type="SAM" id="Phobius"/>
    </source>
</evidence>
<proteinExistence type="predicted"/>
<keyword evidence="1" id="KW-0472">Membrane</keyword>
<keyword evidence="3" id="KW-1185">Reference proteome</keyword>
<keyword evidence="1" id="KW-0812">Transmembrane</keyword>
<feature type="transmembrane region" description="Helical" evidence="1">
    <location>
        <begin position="70"/>
        <end position="87"/>
    </location>
</feature>
<gene>
    <name evidence="2" type="ORF">NEF87_000880</name>
</gene>
<protein>
    <recommendedName>
        <fullName evidence="4">Metal-dependent hydrolase</fullName>
    </recommendedName>
</protein>